<dbReference type="InterPro" id="IPR014017">
    <property type="entry name" value="DNA_helicase_UvrD-like_C"/>
</dbReference>
<dbReference type="SUPFAM" id="SSF52540">
    <property type="entry name" value="P-loop containing nucleoside triphosphate hydrolases"/>
    <property type="match status" value="1"/>
</dbReference>
<dbReference type="Pfam" id="PF13361">
    <property type="entry name" value="UvrD_C"/>
    <property type="match status" value="1"/>
</dbReference>
<dbReference type="PANTHER" id="PTHR11070">
    <property type="entry name" value="UVRD / RECB / PCRA DNA HELICASE FAMILY MEMBER"/>
    <property type="match status" value="1"/>
</dbReference>
<accession>A0A8H9QYS0</accession>
<comment type="caution">
    <text evidence="6">The sequence shown here is derived from an EMBL/GenBank/DDBJ whole genome shotgun (WGS) entry which is preliminary data.</text>
</comment>
<dbReference type="GO" id="GO:0043138">
    <property type="term" value="F:3'-5' DNA helicase activity"/>
    <property type="evidence" value="ECO:0007669"/>
    <property type="project" value="TreeGrafter"/>
</dbReference>
<proteinExistence type="predicted"/>
<dbReference type="GO" id="GO:0005524">
    <property type="term" value="F:ATP binding"/>
    <property type="evidence" value="ECO:0007669"/>
    <property type="project" value="UniProtKB-KW"/>
</dbReference>
<dbReference type="Proteomes" id="UP000859547">
    <property type="component" value="Unassembled WGS sequence"/>
</dbReference>
<dbReference type="GO" id="GO:0003677">
    <property type="term" value="F:DNA binding"/>
    <property type="evidence" value="ECO:0007669"/>
    <property type="project" value="InterPro"/>
</dbReference>
<organism evidence="6">
    <name type="scientific">Clostridium perfringens</name>
    <dbReference type="NCBI Taxonomy" id="1502"/>
    <lineage>
        <taxon>Bacteria</taxon>
        <taxon>Bacillati</taxon>
        <taxon>Bacillota</taxon>
        <taxon>Clostridia</taxon>
        <taxon>Eubacteriales</taxon>
        <taxon>Clostridiaceae</taxon>
        <taxon>Clostridium</taxon>
    </lineage>
</organism>
<keyword evidence="3" id="KW-0347">Helicase</keyword>
<sequence>MQEIISIEELEFDDVINDKWLIPENKLDEIQYKILNNDEEKMCVSGGAGSGKTILAIYRLAKIIKENKGSYSFIVYTLALKEFIKTGIEEIESEYYSYDTLRNINIFHVNEVENLIRNNKFESVDYIIIDEVQDLKPEFIDSLKKYINKGLLVLGDDKQQLYSEQNNNQTINDIRKVMDIPNYYEIEKNYRVPKEIAKFAGKIINDSGELAERCVKDFGYKPKIIKKKNYKDQLDNIINIIEEEEIKDAAILVPYNTQVKKVKEYYDKQNKEVEVKYRLENENENEKLNTLDFSSELPKVMTYHSSKGLEFDYIFLPMSEENDRSENYDMKNALYVACTRAKKRLYIFYSYELNTLLK</sequence>
<dbReference type="PANTHER" id="PTHR11070:SF2">
    <property type="entry name" value="ATP-DEPENDENT DNA HELICASE SRS2"/>
    <property type="match status" value="1"/>
</dbReference>
<evidence type="ECO:0000256" key="2">
    <source>
        <dbReference type="ARBA" id="ARBA00022801"/>
    </source>
</evidence>
<dbReference type="InterPro" id="IPR000212">
    <property type="entry name" value="DNA_helicase_UvrD/REP"/>
</dbReference>
<evidence type="ECO:0000256" key="4">
    <source>
        <dbReference type="ARBA" id="ARBA00022840"/>
    </source>
</evidence>
<feature type="domain" description="UvrD-like helicase C-terminal" evidence="5">
    <location>
        <begin position="265"/>
        <end position="350"/>
    </location>
</feature>
<evidence type="ECO:0000313" key="6">
    <source>
        <dbReference type="EMBL" id="HAT4307674.1"/>
    </source>
</evidence>
<keyword evidence="4" id="KW-0067">ATP-binding</keyword>
<reference evidence="6" key="2">
    <citation type="submission" date="2020-07" db="EMBL/GenBank/DDBJ databases">
        <authorList>
            <consortium name="NCBI Pathogen Detection Project"/>
        </authorList>
    </citation>
    <scope>NUCLEOTIDE SEQUENCE</scope>
    <source>
        <strain evidence="6">C8</strain>
    </source>
</reference>
<evidence type="ECO:0000259" key="5">
    <source>
        <dbReference type="Pfam" id="PF13361"/>
    </source>
</evidence>
<evidence type="ECO:0000256" key="3">
    <source>
        <dbReference type="ARBA" id="ARBA00022806"/>
    </source>
</evidence>
<dbReference type="AlphaFoldDB" id="A0A8H9QYS0"/>
<dbReference type="EMBL" id="DACTCB010000006">
    <property type="protein sequence ID" value="HAT4307674.1"/>
    <property type="molecule type" value="Genomic_DNA"/>
</dbReference>
<dbReference type="Pfam" id="PF13245">
    <property type="entry name" value="AAA_19"/>
    <property type="match status" value="1"/>
</dbReference>
<dbReference type="GO" id="GO:0005829">
    <property type="term" value="C:cytosol"/>
    <property type="evidence" value="ECO:0007669"/>
    <property type="project" value="TreeGrafter"/>
</dbReference>
<keyword evidence="1" id="KW-0547">Nucleotide-binding</keyword>
<dbReference type="InterPro" id="IPR027417">
    <property type="entry name" value="P-loop_NTPase"/>
</dbReference>
<dbReference type="GO" id="GO:0016787">
    <property type="term" value="F:hydrolase activity"/>
    <property type="evidence" value="ECO:0007669"/>
    <property type="project" value="UniProtKB-KW"/>
</dbReference>
<gene>
    <name evidence="6" type="ORF">I9080_001464</name>
</gene>
<reference evidence="6" key="1">
    <citation type="journal article" date="2018" name="Genome Biol.">
        <title>SKESA: strategic k-mer extension for scrupulous assemblies.</title>
        <authorList>
            <person name="Souvorov A."/>
            <person name="Agarwala R."/>
            <person name="Lipman D.J."/>
        </authorList>
    </citation>
    <scope>NUCLEOTIDE SEQUENCE</scope>
    <source>
        <strain evidence="6">C8</strain>
    </source>
</reference>
<protein>
    <submittedName>
        <fullName evidence="6">DUF2075 domain-containing protein</fullName>
    </submittedName>
</protein>
<dbReference type="GO" id="GO:0000725">
    <property type="term" value="P:recombinational repair"/>
    <property type="evidence" value="ECO:0007669"/>
    <property type="project" value="TreeGrafter"/>
</dbReference>
<dbReference type="RefSeq" id="WP_283719327.1">
    <property type="nucleotide sequence ID" value="NZ_CATNZT010000001.1"/>
</dbReference>
<evidence type="ECO:0000256" key="1">
    <source>
        <dbReference type="ARBA" id="ARBA00022741"/>
    </source>
</evidence>
<dbReference type="Gene3D" id="3.40.50.300">
    <property type="entry name" value="P-loop containing nucleotide triphosphate hydrolases"/>
    <property type="match status" value="2"/>
</dbReference>
<keyword evidence="2" id="KW-0378">Hydrolase</keyword>
<name>A0A8H9QYS0_CLOPF</name>